<evidence type="ECO:0000259" key="3">
    <source>
        <dbReference type="PROSITE" id="PS50026"/>
    </source>
</evidence>
<keyword evidence="1" id="KW-0245">EGF-like domain</keyword>
<keyword evidence="2" id="KW-1133">Transmembrane helix</keyword>
<dbReference type="Gene3D" id="2.10.25.10">
    <property type="entry name" value="Laminin"/>
    <property type="match status" value="1"/>
</dbReference>
<feature type="transmembrane region" description="Helical" evidence="2">
    <location>
        <begin position="155"/>
        <end position="175"/>
    </location>
</feature>
<keyword evidence="4" id="KW-1185">Reference proteome</keyword>
<keyword evidence="2" id="KW-0812">Transmembrane</keyword>
<dbReference type="PROSITE" id="PS50026">
    <property type="entry name" value="EGF_3"/>
    <property type="match status" value="1"/>
</dbReference>
<feature type="domain" description="EGF-like" evidence="3">
    <location>
        <begin position="105"/>
        <end position="139"/>
    </location>
</feature>
<dbReference type="WBParaSite" id="Pan_g18815.t1">
    <property type="protein sequence ID" value="Pan_g18815.t1"/>
    <property type="gene ID" value="Pan_g18815"/>
</dbReference>
<proteinExistence type="predicted"/>
<organism evidence="4 5">
    <name type="scientific">Panagrellus redivivus</name>
    <name type="common">Microworm</name>
    <dbReference type="NCBI Taxonomy" id="6233"/>
    <lineage>
        <taxon>Eukaryota</taxon>
        <taxon>Metazoa</taxon>
        <taxon>Ecdysozoa</taxon>
        <taxon>Nematoda</taxon>
        <taxon>Chromadorea</taxon>
        <taxon>Rhabditida</taxon>
        <taxon>Tylenchina</taxon>
        <taxon>Panagrolaimomorpha</taxon>
        <taxon>Panagrolaimoidea</taxon>
        <taxon>Panagrolaimidae</taxon>
        <taxon>Panagrellus</taxon>
    </lineage>
</organism>
<sequence length="214" mass="23721">MPTPTSPTPPIGQWSSTASTQTLILVSLRLYNYVASSFALILFFINGVAPEGLTEPSLPSPPSETECPPNFIGPKCEVPICNPFNGHLVYLSSDGYFCKCVDGVVGTHCETIICQNGGILKDGTECDCSETGFTGRFCNVESASASVKKNEKNGFFFYTLLIYTGAILLFFVYVWETKREAANHIDAPYSASRKESKLYKLYYYIFFSKDVKLW</sequence>
<reference evidence="4" key="1">
    <citation type="journal article" date="2013" name="Genetics">
        <title>The draft genome and transcriptome of Panagrellus redivivus are shaped by the harsh demands of a free-living lifestyle.</title>
        <authorList>
            <person name="Srinivasan J."/>
            <person name="Dillman A.R."/>
            <person name="Macchietto M.G."/>
            <person name="Heikkinen L."/>
            <person name="Lakso M."/>
            <person name="Fracchia K.M."/>
            <person name="Antoshechkin I."/>
            <person name="Mortazavi A."/>
            <person name="Wong G."/>
            <person name="Sternberg P.W."/>
        </authorList>
    </citation>
    <scope>NUCLEOTIDE SEQUENCE [LARGE SCALE GENOMIC DNA]</scope>
    <source>
        <strain evidence="4">MT8872</strain>
    </source>
</reference>
<evidence type="ECO:0000313" key="5">
    <source>
        <dbReference type="WBParaSite" id="Pan_g18815.t1"/>
    </source>
</evidence>
<dbReference type="Proteomes" id="UP000492821">
    <property type="component" value="Unassembled WGS sequence"/>
</dbReference>
<evidence type="ECO:0000313" key="4">
    <source>
        <dbReference type="Proteomes" id="UP000492821"/>
    </source>
</evidence>
<accession>A0A7E4VBH0</accession>
<comment type="caution">
    <text evidence="1">Lacks conserved residue(s) required for the propagation of feature annotation.</text>
</comment>
<keyword evidence="2" id="KW-0472">Membrane</keyword>
<reference evidence="5" key="2">
    <citation type="submission" date="2020-10" db="UniProtKB">
        <authorList>
            <consortium name="WormBaseParasite"/>
        </authorList>
    </citation>
    <scope>IDENTIFICATION</scope>
</reference>
<evidence type="ECO:0000256" key="1">
    <source>
        <dbReference type="PROSITE-ProRule" id="PRU00076"/>
    </source>
</evidence>
<evidence type="ECO:0000256" key="2">
    <source>
        <dbReference type="SAM" id="Phobius"/>
    </source>
</evidence>
<dbReference type="InterPro" id="IPR000742">
    <property type="entry name" value="EGF"/>
</dbReference>
<protein>
    <submittedName>
        <fullName evidence="5">EGF-like domain-containing protein</fullName>
    </submittedName>
</protein>
<dbReference type="AlphaFoldDB" id="A0A7E4VBH0"/>
<feature type="transmembrane region" description="Helical" evidence="2">
    <location>
        <begin position="30"/>
        <end position="49"/>
    </location>
</feature>
<name>A0A7E4VBH0_PANRE</name>